<dbReference type="EMBL" id="LUGH01000078">
    <property type="protein sequence ID" value="OBZ89780.1"/>
    <property type="molecule type" value="Genomic_DNA"/>
</dbReference>
<name>A0A1C7NLC8_9FUNG</name>
<proteinExistence type="predicted"/>
<comment type="caution">
    <text evidence="1">The sequence shown here is derived from an EMBL/GenBank/DDBJ whole genome shotgun (WGS) entry which is preliminary data.</text>
</comment>
<accession>A0A1C7NLC8</accession>
<sequence>MLITTSFFFSKLNSLTNSAEFKLYLKKNYKNPSLTGWIKEKLICFLDHDSFTITTLENTIKDFASKLVEGHEFEISVDEQFLKRVFRMNKFKPTESNSDVVFFSLSENKDVDQVWSKVKRTIENVEQMKTTNPAAQLDIMATKLMRRYDNISANELVALKLAISHIIDLMDDDLLAVYKASTHPIL</sequence>
<reference evidence="1 2" key="1">
    <citation type="submission" date="2016-03" db="EMBL/GenBank/DDBJ databases">
        <title>Choanephora cucurbitarum.</title>
        <authorList>
            <person name="Min B."/>
            <person name="Park H."/>
            <person name="Park J.-H."/>
            <person name="Shin H.-D."/>
            <person name="Choi I.-G."/>
        </authorList>
    </citation>
    <scope>NUCLEOTIDE SEQUENCE [LARGE SCALE GENOMIC DNA]</scope>
    <source>
        <strain evidence="1 2">KUS-F28377</strain>
    </source>
</reference>
<evidence type="ECO:0000313" key="2">
    <source>
        <dbReference type="Proteomes" id="UP000093000"/>
    </source>
</evidence>
<protein>
    <submittedName>
        <fullName evidence="1">Uncharacterized protein</fullName>
    </submittedName>
</protein>
<dbReference type="AlphaFoldDB" id="A0A1C7NLC8"/>
<dbReference type="Proteomes" id="UP000093000">
    <property type="component" value="Unassembled WGS sequence"/>
</dbReference>
<dbReference type="OrthoDB" id="10529781at2759"/>
<evidence type="ECO:0000313" key="1">
    <source>
        <dbReference type="EMBL" id="OBZ89780.1"/>
    </source>
</evidence>
<organism evidence="1 2">
    <name type="scientific">Choanephora cucurbitarum</name>
    <dbReference type="NCBI Taxonomy" id="101091"/>
    <lineage>
        <taxon>Eukaryota</taxon>
        <taxon>Fungi</taxon>
        <taxon>Fungi incertae sedis</taxon>
        <taxon>Mucoromycota</taxon>
        <taxon>Mucoromycotina</taxon>
        <taxon>Mucoromycetes</taxon>
        <taxon>Mucorales</taxon>
        <taxon>Mucorineae</taxon>
        <taxon>Choanephoraceae</taxon>
        <taxon>Choanephoroideae</taxon>
        <taxon>Choanephora</taxon>
    </lineage>
</organism>
<gene>
    <name evidence="1" type="ORF">A0J61_02165</name>
</gene>
<dbReference type="InParanoid" id="A0A1C7NLC8"/>
<keyword evidence="2" id="KW-1185">Reference proteome</keyword>